<comment type="function">
    <text evidence="11">Catalyzes the formation of the isocyclic ring in chlorophyll biosynthesis. Mediates the cyclase reaction, which results in the formation of divinylprotochlorophyllide (Pchlide) characteristic of all chlorophylls from magnesium-protoporphyrin IX 13-monomethyl ester (MgPMME).</text>
</comment>
<dbReference type="EMBL" id="BMGD01000001">
    <property type="protein sequence ID" value="GGB53064.1"/>
    <property type="molecule type" value="Genomic_DNA"/>
</dbReference>
<keyword evidence="8 11" id="KW-0408">Iron</keyword>
<evidence type="ECO:0000256" key="3">
    <source>
        <dbReference type="ARBA" id="ARBA00006550"/>
    </source>
</evidence>
<dbReference type="PANTHER" id="PTHR31053">
    <property type="entry name" value="MAGNESIUM-PROTOPORPHYRIN IX MONOMETHYL ESTER [OXIDATIVE] CYCLASE, CHLOROPLASTIC"/>
    <property type="match status" value="1"/>
</dbReference>
<evidence type="ECO:0000256" key="11">
    <source>
        <dbReference type="HAMAP-Rule" id="MF_01840"/>
    </source>
</evidence>
<dbReference type="InterPro" id="IPR008434">
    <property type="entry name" value="AcsF"/>
</dbReference>
<dbReference type="PANTHER" id="PTHR31053:SF2">
    <property type="entry name" value="MAGNESIUM-PROTOPORPHYRIN IX MONOMETHYL ESTER [OXIDATIVE] CYCLASE, CHLOROPLASTIC"/>
    <property type="match status" value="1"/>
</dbReference>
<evidence type="ECO:0000256" key="10">
    <source>
        <dbReference type="ARBA" id="ARBA00049231"/>
    </source>
</evidence>
<comment type="pathway">
    <text evidence="2">Porphyrin-containing compound metabolism; chlorophyll biosynthesis.</text>
</comment>
<dbReference type="InterPro" id="IPR009078">
    <property type="entry name" value="Ferritin-like_SF"/>
</dbReference>
<evidence type="ECO:0000256" key="5">
    <source>
        <dbReference type="ARBA" id="ARBA00022723"/>
    </source>
</evidence>
<dbReference type="InterPro" id="IPR012347">
    <property type="entry name" value="Ferritin-like"/>
</dbReference>
<comment type="pathway">
    <text evidence="11">Porphyrin-containing compound metabolism; bacteriochlorophyll biosynthesis (light-independent).</text>
</comment>
<keyword evidence="11" id="KW-0077">Bacteriochlorophyll biosynthesis</keyword>
<protein>
    <recommendedName>
        <fullName evidence="11">Aerobic magnesium-protoporphyrin IX monomethyl ester [oxidative] cyclase</fullName>
        <shortName evidence="11">Aerobic Mg-protoporphyrin IX monomethyl ester oxidative cyclase</shortName>
        <ecNumber evidence="11">1.14.13.81</ecNumber>
    </recommendedName>
</protein>
<dbReference type="CDD" id="cd01047">
    <property type="entry name" value="ACSF"/>
    <property type="match status" value="1"/>
</dbReference>
<name>A0ABQ1IWM3_9SPHN</name>
<keyword evidence="9 11" id="KW-0149">Chlorophyll biosynthesis</keyword>
<evidence type="ECO:0000313" key="14">
    <source>
        <dbReference type="Proteomes" id="UP000614261"/>
    </source>
</evidence>
<comment type="cofactor">
    <cofactor evidence="1 11">
        <name>Fe cation</name>
        <dbReference type="ChEBI" id="CHEBI:24875"/>
    </cofactor>
</comment>
<evidence type="ECO:0000256" key="2">
    <source>
        <dbReference type="ARBA" id="ARBA00005173"/>
    </source>
</evidence>
<keyword evidence="4 11" id="KW-0602">Photosynthesis</keyword>
<dbReference type="NCBIfam" id="TIGR02029">
    <property type="entry name" value="AcsF"/>
    <property type="match status" value="1"/>
</dbReference>
<dbReference type="NCBIfam" id="NF010172">
    <property type="entry name" value="PRK13654.1"/>
    <property type="match status" value="1"/>
</dbReference>
<keyword evidence="5 11" id="KW-0479">Metal-binding</keyword>
<dbReference type="HAMAP" id="MF_01840">
    <property type="entry name" value="AcsF"/>
    <property type="match status" value="1"/>
</dbReference>
<gene>
    <name evidence="11 13" type="primary">acsF</name>
    <name evidence="13" type="ORF">GCM10010833_04650</name>
</gene>
<proteinExistence type="inferred from homology"/>
<dbReference type="SUPFAM" id="SSF47240">
    <property type="entry name" value="Ferritin-like"/>
    <property type="match status" value="1"/>
</dbReference>
<evidence type="ECO:0000256" key="8">
    <source>
        <dbReference type="ARBA" id="ARBA00023004"/>
    </source>
</evidence>
<organism evidence="13 14">
    <name type="scientific">Blastomonas aquatica</name>
    <dbReference type="NCBI Taxonomy" id="1510276"/>
    <lineage>
        <taxon>Bacteria</taxon>
        <taxon>Pseudomonadati</taxon>
        <taxon>Pseudomonadota</taxon>
        <taxon>Alphaproteobacteria</taxon>
        <taxon>Sphingomonadales</taxon>
        <taxon>Sphingomonadaceae</taxon>
        <taxon>Blastomonas</taxon>
    </lineage>
</organism>
<accession>A0ABQ1IWM3</accession>
<evidence type="ECO:0000256" key="4">
    <source>
        <dbReference type="ARBA" id="ARBA00022531"/>
    </source>
</evidence>
<sequence>MNMQTKIKSAAASGAAGADVPDTMVLATQDTVLSPRFYTTDFDALNAIDVSLVRREWDQLMADMEGDPNKAHFRRSESFDGIIDNLEPELRREFIDFLVSSLTSEFSGCILYAEIARRTKNPDVKRLFKLLARDESRHAGFINEVLKDASIGIDLSFLTKTKKYTYFKPKFIWYAVYLSEKIGYARYIAIYRHLAKHPENRFHPIFNWFEQWCNDEFRHGEAFAMLMHADPKLLKGINVYWIKFFILSVYATMYVRDHSRPVFHAALGVNPTDYDFQVFDITTAISRQVFPVEIDTDNPKMRAQFEKLRLASDRIAAGKAKGGLGGLIQRAGGMLGAGTAFARMYFMPGKPNSLPATIRLQPAW</sequence>
<keyword evidence="7 11" id="KW-0560">Oxidoreductase</keyword>
<dbReference type="Gene3D" id="1.20.1260.10">
    <property type="match status" value="1"/>
</dbReference>
<evidence type="ECO:0000259" key="12">
    <source>
        <dbReference type="Pfam" id="PF02915"/>
    </source>
</evidence>
<evidence type="ECO:0000256" key="1">
    <source>
        <dbReference type="ARBA" id="ARBA00001962"/>
    </source>
</evidence>
<evidence type="ECO:0000313" key="13">
    <source>
        <dbReference type="EMBL" id="GGB53064.1"/>
    </source>
</evidence>
<evidence type="ECO:0000256" key="7">
    <source>
        <dbReference type="ARBA" id="ARBA00023002"/>
    </source>
</evidence>
<feature type="domain" description="Rubrerythrin diiron-binding" evidence="12">
    <location>
        <begin position="96"/>
        <end position="227"/>
    </location>
</feature>
<dbReference type="InterPro" id="IPR003251">
    <property type="entry name" value="Rr_diiron-bd_dom"/>
</dbReference>
<comment type="similarity">
    <text evidence="3 11">Belongs to the AcsF family.</text>
</comment>
<comment type="catalytic activity">
    <reaction evidence="10 11">
        <text>Mg-protoporphyrin IX 13-monomethyl ester + 3 NADPH + 3 O2 + 2 H(+) = 3,8-divinyl protochlorophyllide a + 3 NADP(+) + 5 H2O</text>
        <dbReference type="Rhea" id="RHEA:33235"/>
        <dbReference type="ChEBI" id="CHEBI:15377"/>
        <dbReference type="ChEBI" id="CHEBI:15378"/>
        <dbReference type="ChEBI" id="CHEBI:15379"/>
        <dbReference type="ChEBI" id="CHEBI:57783"/>
        <dbReference type="ChEBI" id="CHEBI:58349"/>
        <dbReference type="ChEBI" id="CHEBI:58632"/>
        <dbReference type="ChEBI" id="CHEBI:60491"/>
        <dbReference type="EC" id="1.14.13.81"/>
    </reaction>
</comment>
<reference evidence="14" key="1">
    <citation type="journal article" date="2019" name="Int. J. Syst. Evol. Microbiol.">
        <title>The Global Catalogue of Microorganisms (GCM) 10K type strain sequencing project: providing services to taxonomists for standard genome sequencing and annotation.</title>
        <authorList>
            <consortium name="The Broad Institute Genomics Platform"/>
            <consortium name="The Broad Institute Genome Sequencing Center for Infectious Disease"/>
            <person name="Wu L."/>
            <person name="Ma J."/>
        </authorList>
    </citation>
    <scope>NUCLEOTIDE SEQUENCE [LARGE SCALE GENOMIC DNA]</scope>
    <source>
        <strain evidence="14">CGMCC 1.12851</strain>
    </source>
</reference>
<keyword evidence="6 11" id="KW-0521">NADP</keyword>
<evidence type="ECO:0000256" key="6">
    <source>
        <dbReference type="ARBA" id="ARBA00022857"/>
    </source>
</evidence>
<evidence type="ECO:0000256" key="9">
    <source>
        <dbReference type="ARBA" id="ARBA00023171"/>
    </source>
</evidence>
<comment type="caution">
    <text evidence="13">The sequence shown here is derived from an EMBL/GenBank/DDBJ whole genome shotgun (WGS) entry which is preliminary data.</text>
</comment>
<keyword evidence="14" id="KW-1185">Reference proteome</keyword>
<dbReference type="EC" id="1.14.13.81" evidence="11"/>
<dbReference type="Proteomes" id="UP000614261">
    <property type="component" value="Unassembled WGS sequence"/>
</dbReference>
<dbReference type="Pfam" id="PF02915">
    <property type="entry name" value="Rubrerythrin"/>
    <property type="match status" value="1"/>
</dbReference>